<dbReference type="CDD" id="cd00796">
    <property type="entry name" value="INT_Rci_Hp1_C"/>
    <property type="match status" value="1"/>
</dbReference>
<dbReference type="STRING" id="1921510.BSL82_15885"/>
<dbReference type="SUPFAM" id="SSF56349">
    <property type="entry name" value="DNA breaking-rejoining enzymes"/>
    <property type="match status" value="1"/>
</dbReference>
<dbReference type="KEGG" id="sphj:BSL82_15885"/>
<evidence type="ECO:0000256" key="5">
    <source>
        <dbReference type="PROSITE-ProRule" id="PRU01248"/>
    </source>
</evidence>
<evidence type="ECO:0000256" key="3">
    <source>
        <dbReference type="ARBA" id="ARBA00023125"/>
    </source>
</evidence>
<dbReference type="PROSITE" id="PS51898">
    <property type="entry name" value="TYR_RECOMBINASE"/>
    <property type="match status" value="1"/>
</dbReference>
<organism evidence="9 10">
    <name type="scientific">Tardibacter chloracetimidivorans</name>
    <dbReference type="NCBI Taxonomy" id="1921510"/>
    <lineage>
        <taxon>Bacteria</taxon>
        <taxon>Pseudomonadati</taxon>
        <taxon>Pseudomonadota</taxon>
        <taxon>Alphaproteobacteria</taxon>
        <taxon>Sphingomonadales</taxon>
        <taxon>Sphingomonadaceae</taxon>
        <taxon>Tardibacter</taxon>
    </lineage>
</organism>
<keyword evidence="2" id="KW-0229">DNA integration</keyword>
<accession>A0A1L3ZY76</accession>
<keyword evidence="10" id="KW-1185">Reference proteome</keyword>
<sequence>MPSANGNGPLLVKEAVGDPEEGSDATASYWHEHVLRNVIGVDTQRYAARKINQHFGHLAIRDIQQSDIDAYIDARRAGRLGRPSKDGTIARELPVLTAAINHAIRNKRLSADDAPRFKLPPASDPKDRWLAHEEADRLLAAALQSPAPKGKLPRIYKFVVLALATWSRKTALVTLRKDQVDLANRMIYLNPHGRRQTKKRRPPVPIADWALPIITRMMDEADGIYLLGDIGSIRTAFASATKRANLKGVTPHTLRHTGATWAAQAGVSLEDIGGVLGDDIRTVYKTYLHHCPEHLRKAVNAIRKAA</sequence>
<dbReference type="OrthoDB" id="7615137at2"/>
<evidence type="ECO:0000313" key="10">
    <source>
        <dbReference type="Proteomes" id="UP000182063"/>
    </source>
</evidence>
<gene>
    <name evidence="9" type="ORF">BSL82_15885</name>
</gene>
<dbReference type="GO" id="GO:0015074">
    <property type="term" value="P:DNA integration"/>
    <property type="evidence" value="ECO:0007669"/>
    <property type="project" value="UniProtKB-KW"/>
</dbReference>
<evidence type="ECO:0000259" key="8">
    <source>
        <dbReference type="PROSITE" id="PS51900"/>
    </source>
</evidence>
<dbReference type="InterPro" id="IPR010998">
    <property type="entry name" value="Integrase_recombinase_N"/>
</dbReference>
<dbReference type="GO" id="GO:0003677">
    <property type="term" value="F:DNA binding"/>
    <property type="evidence" value="ECO:0007669"/>
    <property type="project" value="UniProtKB-UniRule"/>
</dbReference>
<feature type="region of interest" description="Disordered" evidence="6">
    <location>
        <begin position="1"/>
        <end position="24"/>
    </location>
</feature>
<keyword evidence="3 5" id="KW-0238">DNA-binding</keyword>
<protein>
    <recommendedName>
        <fullName evidence="11">Tyr recombinase domain-containing protein</fullName>
    </recommendedName>
</protein>
<comment type="similarity">
    <text evidence="1">Belongs to the 'phage' integrase family.</text>
</comment>
<dbReference type="InterPro" id="IPR002104">
    <property type="entry name" value="Integrase_catalytic"/>
</dbReference>
<dbReference type="Pfam" id="PF00589">
    <property type="entry name" value="Phage_integrase"/>
    <property type="match status" value="1"/>
</dbReference>
<feature type="domain" description="Tyr recombinase" evidence="7">
    <location>
        <begin position="125"/>
        <end position="300"/>
    </location>
</feature>
<proteinExistence type="inferred from homology"/>
<name>A0A1L3ZY76_9SPHN</name>
<dbReference type="InterPro" id="IPR044068">
    <property type="entry name" value="CB"/>
</dbReference>
<dbReference type="InterPro" id="IPR013762">
    <property type="entry name" value="Integrase-like_cat_sf"/>
</dbReference>
<dbReference type="EMBL" id="CP018221">
    <property type="protein sequence ID" value="API60586.1"/>
    <property type="molecule type" value="Genomic_DNA"/>
</dbReference>
<evidence type="ECO:0000256" key="4">
    <source>
        <dbReference type="ARBA" id="ARBA00023172"/>
    </source>
</evidence>
<evidence type="ECO:0000256" key="6">
    <source>
        <dbReference type="SAM" id="MobiDB-lite"/>
    </source>
</evidence>
<evidence type="ECO:0000256" key="2">
    <source>
        <dbReference type="ARBA" id="ARBA00022908"/>
    </source>
</evidence>
<evidence type="ECO:0000256" key="1">
    <source>
        <dbReference type="ARBA" id="ARBA00008857"/>
    </source>
</evidence>
<evidence type="ECO:0008006" key="11">
    <source>
        <dbReference type="Google" id="ProtNLM"/>
    </source>
</evidence>
<feature type="domain" description="Core-binding (CB)" evidence="8">
    <location>
        <begin position="21"/>
        <end position="104"/>
    </location>
</feature>
<dbReference type="AlphaFoldDB" id="A0A1L3ZY76"/>
<dbReference type="InterPro" id="IPR050808">
    <property type="entry name" value="Phage_Integrase"/>
</dbReference>
<reference evidence="10" key="1">
    <citation type="submission" date="2016-11" db="EMBL/GenBank/DDBJ databases">
        <title>Complete Genome Sequence of alachlor-degrading Sphingomonas sp. strain JJ-A5.</title>
        <authorList>
            <person name="Lee H."/>
            <person name="Ka J.-O."/>
        </authorList>
    </citation>
    <scope>NUCLEOTIDE SEQUENCE [LARGE SCALE GENOMIC DNA]</scope>
    <source>
        <strain evidence="10">JJ-A5</strain>
    </source>
</reference>
<dbReference type="Proteomes" id="UP000182063">
    <property type="component" value="Chromosome"/>
</dbReference>
<evidence type="ECO:0000259" key="7">
    <source>
        <dbReference type="PROSITE" id="PS51898"/>
    </source>
</evidence>
<keyword evidence="4" id="KW-0233">DNA recombination</keyword>
<dbReference type="GO" id="GO:0006310">
    <property type="term" value="P:DNA recombination"/>
    <property type="evidence" value="ECO:0007669"/>
    <property type="project" value="UniProtKB-KW"/>
</dbReference>
<dbReference type="PANTHER" id="PTHR30629:SF2">
    <property type="entry name" value="PROPHAGE INTEGRASE INTS-RELATED"/>
    <property type="match status" value="1"/>
</dbReference>
<dbReference type="Gene3D" id="1.10.443.10">
    <property type="entry name" value="Intergrase catalytic core"/>
    <property type="match status" value="1"/>
</dbReference>
<dbReference type="InterPro" id="IPR011010">
    <property type="entry name" value="DNA_brk_join_enz"/>
</dbReference>
<dbReference type="PROSITE" id="PS51900">
    <property type="entry name" value="CB"/>
    <property type="match status" value="1"/>
</dbReference>
<dbReference type="PANTHER" id="PTHR30629">
    <property type="entry name" value="PROPHAGE INTEGRASE"/>
    <property type="match status" value="1"/>
</dbReference>
<evidence type="ECO:0000313" key="9">
    <source>
        <dbReference type="EMBL" id="API60586.1"/>
    </source>
</evidence>
<dbReference type="Gene3D" id="1.10.150.130">
    <property type="match status" value="1"/>
</dbReference>